<accession>A0A813M986</accession>
<dbReference type="EMBL" id="CAJNOC010000120">
    <property type="protein sequence ID" value="CAF0716803.1"/>
    <property type="molecule type" value="Genomic_DNA"/>
</dbReference>
<organism evidence="1 2">
    <name type="scientific">Brachionus calyciflorus</name>
    <dbReference type="NCBI Taxonomy" id="104777"/>
    <lineage>
        <taxon>Eukaryota</taxon>
        <taxon>Metazoa</taxon>
        <taxon>Spiralia</taxon>
        <taxon>Gnathifera</taxon>
        <taxon>Rotifera</taxon>
        <taxon>Eurotatoria</taxon>
        <taxon>Monogononta</taxon>
        <taxon>Pseudotrocha</taxon>
        <taxon>Ploima</taxon>
        <taxon>Brachionidae</taxon>
        <taxon>Brachionus</taxon>
    </lineage>
</organism>
<gene>
    <name evidence="1" type="ORF">OXX778_LOCUS1741</name>
</gene>
<proteinExistence type="predicted"/>
<evidence type="ECO:0000313" key="1">
    <source>
        <dbReference type="EMBL" id="CAF0716803.1"/>
    </source>
</evidence>
<sequence length="185" mass="22199">MKILEIYLFITNCLVLIKCTKRRDLDRHKFDQIVKHSFAEVSAFVVSNFNERCKLTLHNCLFRTEWDKVFGKDRLTSKDLAKHYKKRSSRSDNQHLSNYTYYYCQPFLIGKFCIDDYLIKSTDNIECINGTDGNSPSQFKKLIYRDKCKYFYKFFFEGHLGNKSSRLYMYSKNFFEFLFSHNHPG</sequence>
<dbReference type="AlphaFoldDB" id="A0A813M986"/>
<reference evidence="1" key="1">
    <citation type="submission" date="2021-02" db="EMBL/GenBank/DDBJ databases">
        <authorList>
            <person name="Nowell W R."/>
        </authorList>
    </citation>
    <scope>NUCLEOTIDE SEQUENCE</scope>
    <source>
        <strain evidence="1">Ploen Becks lab</strain>
    </source>
</reference>
<dbReference type="Proteomes" id="UP000663879">
    <property type="component" value="Unassembled WGS sequence"/>
</dbReference>
<comment type="caution">
    <text evidence="1">The sequence shown here is derived from an EMBL/GenBank/DDBJ whole genome shotgun (WGS) entry which is preliminary data.</text>
</comment>
<name>A0A813M986_9BILA</name>
<dbReference type="OrthoDB" id="10483487at2759"/>
<evidence type="ECO:0000313" key="2">
    <source>
        <dbReference type="Proteomes" id="UP000663879"/>
    </source>
</evidence>
<keyword evidence="2" id="KW-1185">Reference proteome</keyword>
<protein>
    <submittedName>
        <fullName evidence="1">Uncharacterized protein</fullName>
    </submittedName>
</protein>